<evidence type="ECO:0000256" key="1">
    <source>
        <dbReference type="SAM" id="MobiDB-lite"/>
    </source>
</evidence>
<evidence type="ECO:0008006" key="4">
    <source>
        <dbReference type="Google" id="ProtNLM"/>
    </source>
</evidence>
<sequence>MGCFLGCFGSSKDESKRRKNTHFDSHQIPEVQDDLNQYNPVYPTPTVFFPNQEILEKPIDIPVRKSCVKQEEKDQLSLINKDKPEEQLSLGVRKKVTFDSDVKLEEQSSSGILKKVTSDSDVKPEEHLSPGTRKKVTFDSDVKPVEQLSPGTRKKVTFDSNVKTEEKSSLITQKKVEFDSDVKPDEQLSLVTQKKVAFDSDVKPDEQLSVVTRKKVTFNSNVKEYEPQEIIVQESEKEGVTVIDESSTKPVSEGDSTLSSLGSFPPNHRYQNFRESDDEDEELDCEVSDLDEDEDENNEEEVYDDEYSDDEYHLRQEFSARLCSSVESGTKSSGTCFVDDVHDDHVLDHGALVGGTITPVGFNRGARDRAGYVHSVLNPVENTAQWKSVRVKAIPLIKEQQKENFQVDQPSTKSKPMLDEPQSDHEVAVDASLSTWIISSQKTPLSKATPEPILSGTSVSSHGSNSVRRQEERPILGALTVEELKQFSATCSPRRSPSRSPDERPLFGTVGVHWNDRTPDEEPVSVSSFKGIPNTTSKYREDNRVNWHSTPFETRLERALNRGAAEVDEGHASRRVCL</sequence>
<feature type="compositionally biased region" description="Polar residues" evidence="1">
    <location>
        <begin position="403"/>
        <end position="414"/>
    </location>
</feature>
<evidence type="ECO:0000313" key="3">
    <source>
        <dbReference type="RefSeq" id="XP_021847325.2"/>
    </source>
</evidence>
<feature type="region of interest" description="Disordered" evidence="1">
    <location>
        <begin position="236"/>
        <end position="308"/>
    </location>
</feature>
<protein>
    <recommendedName>
        <fullName evidence="4">Protein JASON</fullName>
    </recommendedName>
</protein>
<feature type="region of interest" description="Disordered" evidence="1">
    <location>
        <begin position="9"/>
        <end position="29"/>
    </location>
</feature>
<name>A0A9R0IES1_SPIOL</name>
<reference evidence="2" key="1">
    <citation type="journal article" date="2021" name="Nat. Commun.">
        <title>Genomic analyses provide insights into spinach domestication and the genetic basis of agronomic traits.</title>
        <authorList>
            <person name="Cai X."/>
            <person name="Sun X."/>
            <person name="Xu C."/>
            <person name="Sun H."/>
            <person name="Wang X."/>
            <person name="Ge C."/>
            <person name="Zhang Z."/>
            <person name="Wang Q."/>
            <person name="Fei Z."/>
            <person name="Jiao C."/>
            <person name="Wang Q."/>
        </authorList>
    </citation>
    <scope>NUCLEOTIDE SEQUENCE [LARGE SCALE GENOMIC DNA]</scope>
    <source>
        <strain evidence="2">cv. Varoflay</strain>
    </source>
</reference>
<feature type="compositionally biased region" description="Polar residues" evidence="1">
    <location>
        <begin position="244"/>
        <end position="262"/>
    </location>
</feature>
<feature type="compositionally biased region" description="Low complexity" evidence="1">
    <location>
        <begin position="455"/>
        <end position="467"/>
    </location>
</feature>
<dbReference type="Proteomes" id="UP000813463">
    <property type="component" value="Chromosome 6"/>
</dbReference>
<feature type="compositionally biased region" description="Basic and acidic residues" evidence="1">
    <location>
        <begin position="11"/>
        <end position="27"/>
    </location>
</feature>
<keyword evidence="2" id="KW-1185">Reference proteome</keyword>
<feature type="region of interest" description="Disordered" evidence="1">
    <location>
        <begin position="402"/>
        <end position="422"/>
    </location>
</feature>
<feature type="compositionally biased region" description="Acidic residues" evidence="1">
    <location>
        <begin position="276"/>
        <end position="308"/>
    </location>
</feature>
<dbReference type="InterPro" id="IPR039300">
    <property type="entry name" value="JASON"/>
</dbReference>
<dbReference type="AlphaFoldDB" id="A0A9R0IES1"/>
<proteinExistence type="predicted"/>
<dbReference type="GeneID" id="110787068"/>
<feature type="region of interest" description="Disordered" evidence="1">
    <location>
        <begin position="446"/>
        <end position="470"/>
    </location>
</feature>
<feature type="region of interest" description="Disordered" evidence="1">
    <location>
        <begin position="115"/>
        <end position="160"/>
    </location>
</feature>
<dbReference type="PANTHER" id="PTHR33318:SF4">
    <property type="entry name" value="OS04G0511700 PROTEIN"/>
    <property type="match status" value="1"/>
</dbReference>
<dbReference type="PANTHER" id="PTHR33318">
    <property type="entry name" value="ASPARTYL/GLUTAMYL-TRNA(ASN/GLN) AMIDOTRANSFERASE SUBUNIT"/>
    <property type="match status" value="1"/>
</dbReference>
<evidence type="ECO:0000313" key="2">
    <source>
        <dbReference type="Proteomes" id="UP000813463"/>
    </source>
</evidence>
<feature type="region of interest" description="Disordered" evidence="1">
    <location>
        <begin position="488"/>
        <end position="537"/>
    </location>
</feature>
<reference evidence="3" key="2">
    <citation type="submission" date="2025-08" db="UniProtKB">
        <authorList>
            <consortium name="RefSeq"/>
        </authorList>
    </citation>
    <scope>IDENTIFICATION</scope>
    <source>
        <tissue evidence="3">Leaf</tissue>
    </source>
</reference>
<organism evidence="2 3">
    <name type="scientific">Spinacia oleracea</name>
    <name type="common">Spinach</name>
    <dbReference type="NCBI Taxonomy" id="3562"/>
    <lineage>
        <taxon>Eukaryota</taxon>
        <taxon>Viridiplantae</taxon>
        <taxon>Streptophyta</taxon>
        <taxon>Embryophyta</taxon>
        <taxon>Tracheophyta</taxon>
        <taxon>Spermatophyta</taxon>
        <taxon>Magnoliopsida</taxon>
        <taxon>eudicotyledons</taxon>
        <taxon>Gunneridae</taxon>
        <taxon>Pentapetalae</taxon>
        <taxon>Caryophyllales</taxon>
        <taxon>Chenopodiaceae</taxon>
        <taxon>Chenopodioideae</taxon>
        <taxon>Anserineae</taxon>
        <taxon>Spinacia</taxon>
    </lineage>
</organism>
<feature type="compositionally biased region" description="Polar residues" evidence="1">
    <location>
        <begin position="525"/>
        <end position="537"/>
    </location>
</feature>
<dbReference type="KEGG" id="soe:110787068"/>
<accession>A0A9R0IES1</accession>
<dbReference type="RefSeq" id="XP_021847325.2">
    <property type="nucleotide sequence ID" value="XM_021991633.2"/>
</dbReference>
<gene>
    <name evidence="3" type="primary">LOC110787068</name>
</gene>
<dbReference type="GO" id="GO:0007142">
    <property type="term" value="P:male meiosis II"/>
    <property type="evidence" value="ECO:0007669"/>
    <property type="project" value="InterPro"/>
</dbReference>
<feature type="compositionally biased region" description="Basic and acidic residues" evidence="1">
    <location>
        <begin position="116"/>
        <end position="128"/>
    </location>
</feature>